<accession>A0A3M7PXD9</accession>
<gene>
    <name evidence="1" type="ORF">BpHYR1_006025</name>
</gene>
<feature type="non-terminal residue" evidence="1">
    <location>
        <position position="1"/>
    </location>
</feature>
<sequence length="129" mass="14925">SPSLPAKWPPAKKLAGFLAARIFLAVYFGGPKIRPPSWPVKWPQKTVRILLNKNFIDSSMHCNILTDFFLPFDEFNYDFDFIIILKPKNKTKKLKTPLSSMSAFLDIFPKNLQLFKLTKSYSRKSHFDA</sequence>
<evidence type="ECO:0000313" key="1">
    <source>
        <dbReference type="EMBL" id="RNA03787.1"/>
    </source>
</evidence>
<comment type="caution">
    <text evidence="1">The sequence shown here is derived from an EMBL/GenBank/DDBJ whole genome shotgun (WGS) entry which is preliminary data.</text>
</comment>
<evidence type="ECO:0000313" key="2">
    <source>
        <dbReference type="Proteomes" id="UP000276133"/>
    </source>
</evidence>
<organism evidence="1 2">
    <name type="scientific">Brachionus plicatilis</name>
    <name type="common">Marine rotifer</name>
    <name type="synonym">Brachionus muelleri</name>
    <dbReference type="NCBI Taxonomy" id="10195"/>
    <lineage>
        <taxon>Eukaryota</taxon>
        <taxon>Metazoa</taxon>
        <taxon>Spiralia</taxon>
        <taxon>Gnathifera</taxon>
        <taxon>Rotifera</taxon>
        <taxon>Eurotatoria</taxon>
        <taxon>Monogononta</taxon>
        <taxon>Pseudotrocha</taxon>
        <taxon>Ploima</taxon>
        <taxon>Brachionidae</taxon>
        <taxon>Brachionus</taxon>
    </lineage>
</organism>
<proteinExistence type="predicted"/>
<dbReference type="EMBL" id="REGN01008346">
    <property type="protein sequence ID" value="RNA03787.1"/>
    <property type="molecule type" value="Genomic_DNA"/>
</dbReference>
<reference evidence="1 2" key="1">
    <citation type="journal article" date="2018" name="Sci. Rep.">
        <title>Genomic signatures of local adaptation to the degree of environmental predictability in rotifers.</title>
        <authorList>
            <person name="Franch-Gras L."/>
            <person name="Hahn C."/>
            <person name="Garcia-Roger E.M."/>
            <person name="Carmona M.J."/>
            <person name="Serra M."/>
            <person name="Gomez A."/>
        </authorList>
    </citation>
    <scope>NUCLEOTIDE SEQUENCE [LARGE SCALE GENOMIC DNA]</scope>
    <source>
        <strain evidence="1">HYR1</strain>
    </source>
</reference>
<dbReference type="AlphaFoldDB" id="A0A3M7PXD9"/>
<keyword evidence="2" id="KW-1185">Reference proteome</keyword>
<dbReference type="Proteomes" id="UP000276133">
    <property type="component" value="Unassembled WGS sequence"/>
</dbReference>
<name>A0A3M7PXD9_BRAPC</name>
<protein>
    <submittedName>
        <fullName evidence="1">Uncharacterized protein</fullName>
    </submittedName>
</protein>